<dbReference type="Proteomes" id="UP000572635">
    <property type="component" value="Unassembled WGS sequence"/>
</dbReference>
<evidence type="ECO:0000313" key="2">
    <source>
        <dbReference type="EMBL" id="MBB5434687.1"/>
    </source>
</evidence>
<accession>A0A7W8QQD8</accession>
<organism evidence="2 3">
    <name type="scientific">Nocardiopsis composta</name>
    <dbReference type="NCBI Taxonomy" id="157465"/>
    <lineage>
        <taxon>Bacteria</taxon>
        <taxon>Bacillati</taxon>
        <taxon>Actinomycetota</taxon>
        <taxon>Actinomycetes</taxon>
        <taxon>Streptosporangiales</taxon>
        <taxon>Nocardiopsidaceae</taxon>
        <taxon>Nocardiopsis</taxon>
    </lineage>
</organism>
<evidence type="ECO:0000259" key="1">
    <source>
        <dbReference type="Pfam" id="PF01323"/>
    </source>
</evidence>
<reference evidence="2 3" key="1">
    <citation type="submission" date="2020-08" db="EMBL/GenBank/DDBJ databases">
        <title>Sequencing the genomes of 1000 actinobacteria strains.</title>
        <authorList>
            <person name="Klenk H.-P."/>
        </authorList>
    </citation>
    <scope>NUCLEOTIDE SEQUENCE [LARGE SCALE GENOMIC DNA]</scope>
    <source>
        <strain evidence="2 3">DSM 44551</strain>
    </source>
</reference>
<dbReference type="Gene3D" id="3.40.30.10">
    <property type="entry name" value="Glutaredoxin"/>
    <property type="match status" value="1"/>
</dbReference>
<comment type="caution">
    <text evidence="2">The sequence shown here is derived from an EMBL/GenBank/DDBJ whole genome shotgun (WGS) entry which is preliminary data.</text>
</comment>
<dbReference type="SUPFAM" id="SSF52833">
    <property type="entry name" value="Thioredoxin-like"/>
    <property type="match status" value="1"/>
</dbReference>
<protein>
    <submittedName>
        <fullName evidence="2">Putative DsbA family dithiol-disulfide isomerase</fullName>
    </submittedName>
</protein>
<dbReference type="CDD" id="cd03024">
    <property type="entry name" value="DsbA_FrnE"/>
    <property type="match status" value="1"/>
</dbReference>
<sequence length="229" mass="24666">MSDENGTGTDGAAVIPVDVWTDLVCPWCYIGKRRLEHAVRLTGLGERIRVRWRSSELDPHGAPGGDLTLPDYMRRQGLPEAEIELRLASVGAQAEQEGLDYRLDRARPVNTLDAHRLIHLAGERDLGGEVQERLMRAYACEGEVLSDRPTLVGLAAEAGLDAEEAAGLLDGDRHTDTVRADEARAASLGLHGVPSFLFGGEHATSGARSAEELAAHLRRAAEAPAPSPR</sequence>
<gene>
    <name evidence="2" type="ORF">HDA36_004771</name>
</gene>
<dbReference type="InterPro" id="IPR036249">
    <property type="entry name" value="Thioredoxin-like_sf"/>
</dbReference>
<evidence type="ECO:0000313" key="3">
    <source>
        <dbReference type="Proteomes" id="UP000572635"/>
    </source>
</evidence>
<name>A0A7W8QQD8_9ACTN</name>
<dbReference type="InterPro" id="IPR001853">
    <property type="entry name" value="DSBA-like_thioredoxin_dom"/>
</dbReference>
<dbReference type="AlphaFoldDB" id="A0A7W8QQD8"/>
<dbReference type="Pfam" id="PF01323">
    <property type="entry name" value="DSBA"/>
    <property type="match status" value="1"/>
</dbReference>
<dbReference type="GO" id="GO:0016491">
    <property type="term" value="F:oxidoreductase activity"/>
    <property type="evidence" value="ECO:0007669"/>
    <property type="project" value="InterPro"/>
</dbReference>
<dbReference type="EMBL" id="JACHDB010000001">
    <property type="protein sequence ID" value="MBB5434687.1"/>
    <property type="molecule type" value="Genomic_DNA"/>
</dbReference>
<dbReference type="PANTHER" id="PTHR13887:SF41">
    <property type="entry name" value="THIOREDOXIN SUPERFAMILY PROTEIN"/>
    <property type="match status" value="1"/>
</dbReference>
<dbReference type="RefSeq" id="WP_184395509.1">
    <property type="nucleotide sequence ID" value="NZ_BAAAJD010000060.1"/>
</dbReference>
<dbReference type="PANTHER" id="PTHR13887">
    <property type="entry name" value="GLUTATHIONE S-TRANSFERASE KAPPA"/>
    <property type="match status" value="1"/>
</dbReference>
<proteinExistence type="predicted"/>
<keyword evidence="3" id="KW-1185">Reference proteome</keyword>
<dbReference type="GO" id="GO:0016853">
    <property type="term" value="F:isomerase activity"/>
    <property type="evidence" value="ECO:0007669"/>
    <property type="project" value="UniProtKB-KW"/>
</dbReference>
<feature type="domain" description="DSBA-like thioredoxin" evidence="1">
    <location>
        <begin position="17"/>
        <end position="217"/>
    </location>
</feature>
<keyword evidence="2" id="KW-0413">Isomerase</keyword>